<dbReference type="EMBL" id="MFLE01000025">
    <property type="protein sequence ID" value="OGG61196.1"/>
    <property type="molecule type" value="Genomic_DNA"/>
</dbReference>
<accession>A0A1F6DII6</accession>
<reference evidence="1 2" key="1">
    <citation type="journal article" date="2016" name="Nat. Commun.">
        <title>Thousands of microbial genomes shed light on interconnected biogeochemical processes in an aquifer system.</title>
        <authorList>
            <person name="Anantharaman K."/>
            <person name="Brown C.T."/>
            <person name="Hug L.A."/>
            <person name="Sharon I."/>
            <person name="Castelle C.J."/>
            <person name="Probst A.J."/>
            <person name="Thomas B.C."/>
            <person name="Singh A."/>
            <person name="Wilkins M.J."/>
            <person name="Karaoz U."/>
            <person name="Brodie E.L."/>
            <person name="Williams K.H."/>
            <person name="Hubbard S.S."/>
            <person name="Banfield J.F."/>
        </authorList>
    </citation>
    <scope>NUCLEOTIDE SEQUENCE [LARGE SCALE GENOMIC DNA]</scope>
</reference>
<dbReference type="SUPFAM" id="SSF103190">
    <property type="entry name" value="Sensory domain-like"/>
    <property type="match status" value="1"/>
</dbReference>
<evidence type="ECO:0000313" key="1">
    <source>
        <dbReference type="EMBL" id="OGG61196.1"/>
    </source>
</evidence>
<dbReference type="AlphaFoldDB" id="A0A1F6DII6"/>
<dbReference type="Proteomes" id="UP000176511">
    <property type="component" value="Unassembled WGS sequence"/>
</dbReference>
<dbReference type="Gene3D" id="3.30.450.20">
    <property type="entry name" value="PAS domain"/>
    <property type="match status" value="1"/>
</dbReference>
<protein>
    <recommendedName>
        <fullName evidence="3">Cache domain-containing protein</fullName>
    </recommendedName>
</protein>
<dbReference type="STRING" id="1798491.A3C87_03545"/>
<comment type="caution">
    <text evidence="1">The sequence shown here is derived from an EMBL/GenBank/DDBJ whole genome shotgun (WGS) entry which is preliminary data.</text>
</comment>
<gene>
    <name evidence="1" type="ORF">A3C87_03545</name>
</gene>
<proteinExistence type="predicted"/>
<dbReference type="InterPro" id="IPR029151">
    <property type="entry name" value="Sensor-like_sf"/>
</dbReference>
<evidence type="ECO:0008006" key="3">
    <source>
        <dbReference type="Google" id="ProtNLM"/>
    </source>
</evidence>
<dbReference type="CDD" id="cd18773">
    <property type="entry name" value="PDC1_HK_sensor"/>
    <property type="match status" value="1"/>
</dbReference>
<name>A0A1F6DII6_9BACT</name>
<sequence>MQLQNKTRSIGALILFILILAGSSFLYVKKTTARLLDKHLSEQLHLVAAMKADHVALLLQGARDRVIDFSSDGKIKDTLHALHEHRDEAVTTHTLIDHLRKNKLPIDTSFYEVYALDIAGTVVASTNMNNVGISLAHDTIYSIGKEKPYVKNIAYDSSAQVTYFNVSAPVIHEEAGFVGVIAIKMLPDRVNALMLQQQSDDVTESYIINNERYLVTPSAYLGGENKGVLTQIVETKNAFNCIQDIAKAKQNRTPIESVYTNYAGKKTLGLYAIIEELQWCIIVEKEL</sequence>
<organism evidence="1 2">
    <name type="scientific">Candidatus Kaiserbacteria bacterium RIFCSPHIGHO2_02_FULL_49_34</name>
    <dbReference type="NCBI Taxonomy" id="1798491"/>
    <lineage>
        <taxon>Bacteria</taxon>
        <taxon>Candidatus Kaiseribacteriota</taxon>
    </lineage>
</organism>
<evidence type="ECO:0000313" key="2">
    <source>
        <dbReference type="Proteomes" id="UP000176511"/>
    </source>
</evidence>